<dbReference type="Pfam" id="PF20577">
    <property type="entry name" value="Phage_ORF5"/>
    <property type="match status" value="1"/>
</dbReference>
<reference evidence="1" key="1">
    <citation type="submission" date="2021-04" db="EMBL/GenBank/DDBJ databases">
        <title>Genomes of microviruses identified in yellow-bellied marmot fecal samples.</title>
        <authorList>
            <person name="Varsani A."/>
            <person name="Kraberger S."/>
            <person name="Chatterjee A."/>
            <person name="Richet C."/>
            <person name="Fontenele R.S."/>
            <person name="Schmidlin K."/>
            <person name="Blumstein D.T."/>
        </authorList>
    </citation>
    <scope>NUCLEOTIDE SEQUENCE</scope>
    <source>
        <strain evidence="1">Mar7</strain>
    </source>
</reference>
<evidence type="ECO:0000313" key="1">
    <source>
        <dbReference type="EMBL" id="QXN75020.1"/>
    </source>
</evidence>
<sequence length="99" mass="11460">MSAHKTRTALFSPSQTLIKKRGEKKMILFSIFDRMAGIFFEPFCAQKKELAIRKFRYILQNSPMVASDCDLYALGEYNQETGTVTPYEKPDFVDRLPNE</sequence>
<dbReference type="EMBL" id="MZ089753">
    <property type="protein sequence ID" value="QXN75020.1"/>
    <property type="molecule type" value="Genomic_DNA"/>
</dbReference>
<name>A0A8F5MK23_9VIRU</name>
<accession>A0A8F5MK23</accession>
<proteinExistence type="predicted"/>
<dbReference type="InterPro" id="IPR046781">
    <property type="entry name" value="Phage_ORF5"/>
</dbReference>
<protein>
    <submittedName>
        <fullName evidence="1">Nonstructural protein</fullName>
    </submittedName>
</protein>
<organism evidence="1">
    <name type="scientific">Microvirus mar7</name>
    <dbReference type="NCBI Taxonomy" id="2851203"/>
    <lineage>
        <taxon>Viruses</taxon>
        <taxon>Monodnaviria</taxon>
        <taxon>Sangervirae</taxon>
        <taxon>Phixviricota</taxon>
        <taxon>Malgrandaviricetes</taxon>
        <taxon>Petitvirales</taxon>
        <taxon>Microviridae</taxon>
    </lineage>
</organism>